<evidence type="ECO:0000259" key="1">
    <source>
        <dbReference type="Pfam" id="PF10536"/>
    </source>
</evidence>
<protein>
    <recommendedName>
        <fullName evidence="1">Aminotransferase-like plant mobile domain-containing protein</fullName>
    </recommendedName>
</protein>
<gene>
    <name evidence="2" type="ORF">Gohar_019902</name>
</gene>
<name>A0A7J9HYT0_9ROSI</name>
<evidence type="ECO:0000313" key="2">
    <source>
        <dbReference type="EMBL" id="MBA0814055.1"/>
    </source>
</evidence>
<dbReference type="PANTHER" id="PTHR46033">
    <property type="entry name" value="PROTEIN MAIN-LIKE 2"/>
    <property type="match status" value="1"/>
</dbReference>
<dbReference type="EMBL" id="JABFAD010000012">
    <property type="protein sequence ID" value="MBA0814055.1"/>
    <property type="molecule type" value="Genomic_DNA"/>
</dbReference>
<feature type="domain" description="Aminotransferase-like plant mobile" evidence="1">
    <location>
        <begin position="35"/>
        <end position="134"/>
    </location>
</feature>
<sequence length="187" mass="21728">MVWGQASDSWRMRLRRGTAWVPKGKANTAMCFEAFLPETHIFHLQYGECTITLEDVTLELGLPVDVPVVTGSVVTGDWSVVCEQLLGKVPNKFYGAPIKLKLLEENFEYLHERSSALEIEQYARAYNLKLIEGFLMLIYTIVEMHEFDRVMRQFEFRQTILPPPQDIGALHKVDLRGRIDKDWRKFH</sequence>
<dbReference type="PANTHER" id="PTHR46033:SF8">
    <property type="entry name" value="PROTEIN MAINTENANCE OF MERISTEMS-LIKE"/>
    <property type="match status" value="1"/>
</dbReference>
<dbReference type="GO" id="GO:0010073">
    <property type="term" value="P:meristem maintenance"/>
    <property type="evidence" value="ECO:0007669"/>
    <property type="project" value="InterPro"/>
</dbReference>
<dbReference type="Proteomes" id="UP000593560">
    <property type="component" value="Unassembled WGS sequence"/>
</dbReference>
<organism evidence="2 3">
    <name type="scientific">Gossypium harknessii</name>
    <dbReference type="NCBI Taxonomy" id="34285"/>
    <lineage>
        <taxon>Eukaryota</taxon>
        <taxon>Viridiplantae</taxon>
        <taxon>Streptophyta</taxon>
        <taxon>Embryophyta</taxon>
        <taxon>Tracheophyta</taxon>
        <taxon>Spermatophyta</taxon>
        <taxon>Magnoliopsida</taxon>
        <taxon>eudicotyledons</taxon>
        <taxon>Gunneridae</taxon>
        <taxon>Pentapetalae</taxon>
        <taxon>rosids</taxon>
        <taxon>malvids</taxon>
        <taxon>Malvales</taxon>
        <taxon>Malvaceae</taxon>
        <taxon>Malvoideae</taxon>
        <taxon>Gossypium</taxon>
    </lineage>
</organism>
<dbReference type="InterPro" id="IPR044824">
    <property type="entry name" value="MAIN-like"/>
</dbReference>
<comment type="caution">
    <text evidence="2">The sequence shown here is derived from an EMBL/GenBank/DDBJ whole genome shotgun (WGS) entry which is preliminary data.</text>
</comment>
<dbReference type="AlphaFoldDB" id="A0A7J9HYT0"/>
<proteinExistence type="predicted"/>
<dbReference type="Pfam" id="PF10536">
    <property type="entry name" value="PMD"/>
    <property type="match status" value="1"/>
</dbReference>
<evidence type="ECO:0000313" key="3">
    <source>
        <dbReference type="Proteomes" id="UP000593560"/>
    </source>
</evidence>
<dbReference type="OrthoDB" id="1002609at2759"/>
<dbReference type="InterPro" id="IPR019557">
    <property type="entry name" value="AminoTfrase-like_pln_mobile"/>
</dbReference>
<keyword evidence="3" id="KW-1185">Reference proteome</keyword>
<accession>A0A7J9HYT0</accession>
<reference evidence="2 3" key="1">
    <citation type="journal article" date="2019" name="Genome Biol. Evol.">
        <title>Insights into the evolution of the New World diploid cottons (Gossypium, subgenus Houzingenia) based on genome sequencing.</title>
        <authorList>
            <person name="Grover C.E."/>
            <person name="Arick M.A. 2nd"/>
            <person name="Thrash A."/>
            <person name="Conover J.L."/>
            <person name="Sanders W.S."/>
            <person name="Peterson D.G."/>
            <person name="Frelichowski J.E."/>
            <person name="Scheffler J.A."/>
            <person name="Scheffler B.E."/>
            <person name="Wendel J.F."/>
        </authorList>
    </citation>
    <scope>NUCLEOTIDE SEQUENCE [LARGE SCALE GENOMIC DNA]</scope>
    <source>
        <strain evidence="2">0</strain>
        <tissue evidence="2">Leaf</tissue>
    </source>
</reference>